<evidence type="ECO:0000313" key="5">
    <source>
        <dbReference type="EMBL" id="QDQ97526.1"/>
    </source>
</evidence>
<reference evidence="5 6" key="2">
    <citation type="submission" date="2019-07" db="EMBL/GenBank/DDBJ databases">
        <authorList>
            <person name="Huang Y."/>
        </authorList>
    </citation>
    <scope>NUCLEOTIDE SEQUENCE [LARGE SCALE GENOMIC DNA]</scope>
    <source>
        <strain evidence="5 6">HY188</strain>
    </source>
</reference>
<reference evidence="5 6" key="1">
    <citation type="submission" date="2019-07" db="EMBL/GenBank/DDBJ databases">
        <title>Tomitella cavernea sp. nov., an actinomycete isolated from soil.</title>
        <authorList>
            <person name="Cheng J."/>
        </authorList>
    </citation>
    <scope>NUCLEOTIDE SEQUENCE [LARGE SCALE GENOMIC DNA]</scope>
    <source>
        <strain evidence="5 6">HY188</strain>
    </source>
</reference>
<dbReference type="NCBIfam" id="NF005899">
    <property type="entry name" value="PRK07869.1"/>
    <property type="match status" value="1"/>
</dbReference>
<dbReference type="PANTHER" id="PTHR11895:SF7">
    <property type="entry name" value="GLUTAMYL-TRNA(GLN) AMIDOTRANSFERASE SUBUNIT A, MITOCHONDRIAL"/>
    <property type="match status" value="1"/>
</dbReference>
<proteinExistence type="inferred from homology"/>
<evidence type="ECO:0000256" key="1">
    <source>
        <dbReference type="ARBA" id="ARBA00001311"/>
    </source>
</evidence>
<gene>
    <name evidence="5" type="ORF">FO059_09535</name>
</gene>
<name>A0A516X368_9ACTN</name>
<evidence type="ECO:0000313" key="6">
    <source>
        <dbReference type="Proteomes" id="UP000317344"/>
    </source>
</evidence>
<feature type="domain" description="Amidase" evidence="4">
    <location>
        <begin position="40"/>
        <end position="455"/>
    </location>
</feature>
<organism evidence="5 6">
    <name type="scientific">Tomitella fengzijianii</name>
    <dbReference type="NCBI Taxonomy" id="2597660"/>
    <lineage>
        <taxon>Bacteria</taxon>
        <taxon>Bacillati</taxon>
        <taxon>Actinomycetota</taxon>
        <taxon>Actinomycetes</taxon>
        <taxon>Mycobacteriales</taxon>
        <taxon>Tomitella</taxon>
    </lineage>
</organism>
<evidence type="ECO:0000259" key="4">
    <source>
        <dbReference type="Pfam" id="PF01425"/>
    </source>
</evidence>
<dbReference type="RefSeq" id="WP_143908299.1">
    <property type="nucleotide sequence ID" value="NZ_CP041765.1"/>
</dbReference>
<dbReference type="Pfam" id="PF01425">
    <property type="entry name" value="Amidase"/>
    <property type="match status" value="1"/>
</dbReference>
<dbReference type="EC" id="3.5.1.4" evidence="3"/>
<protein>
    <recommendedName>
        <fullName evidence="3">amidase</fullName>
        <ecNumber evidence="3">3.5.1.4</ecNumber>
    </recommendedName>
</protein>
<keyword evidence="6" id="KW-1185">Reference proteome</keyword>
<dbReference type="GO" id="GO:0004040">
    <property type="term" value="F:amidase activity"/>
    <property type="evidence" value="ECO:0007669"/>
    <property type="project" value="UniProtKB-EC"/>
</dbReference>
<dbReference type="InterPro" id="IPR000120">
    <property type="entry name" value="Amidase"/>
</dbReference>
<sequence>MADSQTPVQRIHAFADDALGELDAVGVAEAIRGGRVSAAEVVEAAIRRAEAVDPALGAIACADFDRARRSATSPVGGFFAGVPTFIKDNVDVAGLPTQEGSAAYLAQPAPADGEFAASFRRLGPVCLGKTQLSEFGISASAESPGREVRNPWDTDYTSGASSAGSAALVAAGVVPFAHGNDGGGSIRIPAAACGLVGLKPSRGRVPQDALMSRMPVRVVADGVLTRTVRDTAAYLRETERLRPVHGLPPVGDVRGAGEGPLRVAMVIESPFTPTDAETAAAVRDAARLLESMGHHVEEIAAPVPASFEEDFKTYYGLLFLYMNATGKRTFDKSFDWHRTESLTRGFAGYSLHRLHRLPAAIARLHGSARRSRELYAGYDLVLTPTVSHLTPRIGHIDPTLPFDIAMERLLAWVGFTPLQNASGDPAVSLPFGLSSQGTPIGVQIAGPMGSEARLLEMAYAVEEARPFARIQDSVGERGLQ</sequence>
<dbReference type="KEGG" id="toy:FO059_09535"/>
<accession>A0A516X368</accession>
<dbReference type="AlphaFoldDB" id="A0A516X368"/>
<evidence type="ECO:0000256" key="2">
    <source>
        <dbReference type="ARBA" id="ARBA00009199"/>
    </source>
</evidence>
<dbReference type="Gene3D" id="3.90.1300.10">
    <property type="entry name" value="Amidase signature (AS) domain"/>
    <property type="match status" value="1"/>
</dbReference>
<dbReference type="OrthoDB" id="5175573at2"/>
<dbReference type="EMBL" id="CP041765">
    <property type="protein sequence ID" value="QDQ97526.1"/>
    <property type="molecule type" value="Genomic_DNA"/>
</dbReference>
<evidence type="ECO:0000256" key="3">
    <source>
        <dbReference type="ARBA" id="ARBA00012922"/>
    </source>
</evidence>
<dbReference type="InterPro" id="IPR023631">
    <property type="entry name" value="Amidase_dom"/>
</dbReference>
<dbReference type="InterPro" id="IPR036928">
    <property type="entry name" value="AS_sf"/>
</dbReference>
<dbReference type="PANTHER" id="PTHR11895">
    <property type="entry name" value="TRANSAMIDASE"/>
    <property type="match status" value="1"/>
</dbReference>
<comment type="catalytic activity">
    <reaction evidence="1">
        <text>a monocarboxylic acid amide + H2O = a monocarboxylate + NH4(+)</text>
        <dbReference type="Rhea" id="RHEA:12020"/>
        <dbReference type="ChEBI" id="CHEBI:15377"/>
        <dbReference type="ChEBI" id="CHEBI:28938"/>
        <dbReference type="ChEBI" id="CHEBI:35757"/>
        <dbReference type="ChEBI" id="CHEBI:83628"/>
        <dbReference type="EC" id="3.5.1.4"/>
    </reaction>
</comment>
<dbReference type="Proteomes" id="UP000317344">
    <property type="component" value="Chromosome"/>
</dbReference>
<keyword evidence="5" id="KW-0378">Hydrolase</keyword>
<comment type="similarity">
    <text evidence="2">Belongs to the amidase family.</text>
</comment>
<dbReference type="SUPFAM" id="SSF75304">
    <property type="entry name" value="Amidase signature (AS) enzymes"/>
    <property type="match status" value="1"/>
</dbReference>